<dbReference type="EMBL" id="KI669511">
    <property type="protein sequence ID" value="OCF32000.1"/>
    <property type="molecule type" value="Genomic_DNA"/>
</dbReference>
<dbReference type="GO" id="GO:0008270">
    <property type="term" value="F:zinc ion binding"/>
    <property type="evidence" value="ECO:0007669"/>
    <property type="project" value="InterPro"/>
</dbReference>
<dbReference type="SMART" id="SM00906">
    <property type="entry name" value="Fungal_trans"/>
    <property type="match status" value="1"/>
</dbReference>
<evidence type="ECO:0000256" key="1">
    <source>
        <dbReference type="ARBA" id="ARBA00004123"/>
    </source>
</evidence>
<feature type="domain" description="Xylanolytic transcriptional activator regulatory" evidence="6">
    <location>
        <begin position="295"/>
        <end position="375"/>
    </location>
</feature>
<dbReference type="PANTHER" id="PTHR46910:SF3">
    <property type="entry name" value="HALOTOLERANCE PROTEIN 9-RELATED"/>
    <property type="match status" value="1"/>
</dbReference>
<accession>A0A1B9GLP7</accession>
<evidence type="ECO:0000256" key="2">
    <source>
        <dbReference type="ARBA" id="ARBA00022723"/>
    </source>
</evidence>
<evidence type="ECO:0000313" key="7">
    <source>
        <dbReference type="EMBL" id="OCF32000.1"/>
    </source>
</evidence>
<keyword evidence="8" id="KW-1185">Reference proteome</keyword>
<dbReference type="GO" id="GO:0006351">
    <property type="term" value="P:DNA-templated transcription"/>
    <property type="evidence" value="ECO:0007669"/>
    <property type="project" value="InterPro"/>
</dbReference>
<dbReference type="InterPro" id="IPR007219">
    <property type="entry name" value="XnlR_reg_dom"/>
</dbReference>
<proteinExistence type="predicted"/>
<dbReference type="GO" id="GO:0003700">
    <property type="term" value="F:DNA-binding transcription factor activity"/>
    <property type="evidence" value="ECO:0007669"/>
    <property type="project" value="InterPro"/>
</dbReference>
<dbReference type="GO" id="GO:0005634">
    <property type="term" value="C:nucleus"/>
    <property type="evidence" value="ECO:0007669"/>
    <property type="project" value="UniProtKB-SubCell"/>
</dbReference>
<keyword evidence="3" id="KW-0238">DNA-binding</keyword>
<dbReference type="GO" id="GO:0003677">
    <property type="term" value="F:DNA binding"/>
    <property type="evidence" value="ECO:0007669"/>
    <property type="project" value="UniProtKB-KW"/>
</dbReference>
<evidence type="ECO:0000259" key="6">
    <source>
        <dbReference type="SMART" id="SM00906"/>
    </source>
</evidence>
<keyword evidence="4" id="KW-0539">Nucleus</keyword>
<reference evidence="7 8" key="1">
    <citation type="submission" date="2013-07" db="EMBL/GenBank/DDBJ databases">
        <title>The Genome Sequence of Cryptococcus heveanensis BCC8398.</title>
        <authorList>
            <consortium name="The Broad Institute Genome Sequencing Platform"/>
            <person name="Cuomo C."/>
            <person name="Litvintseva A."/>
            <person name="Chen Y."/>
            <person name="Heitman J."/>
            <person name="Sun S."/>
            <person name="Springer D."/>
            <person name="Dromer F."/>
            <person name="Young S.K."/>
            <person name="Zeng Q."/>
            <person name="Gargeya S."/>
            <person name="Fitzgerald M."/>
            <person name="Abouelleil A."/>
            <person name="Alvarado L."/>
            <person name="Berlin A.M."/>
            <person name="Chapman S.B."/>
            <person name="Dewar J."/>
            <person name="Goldberg J."/>
            <person name="Griggs A."/>
            <person name="Gujja S."/>
            <person name="Hansen M."/>
            <person name="Howarth C."/>
            <person name="Imamovic A."/>
            <person name="Larimer J."/>
            <person name="McCowan C."/>
            <person name="Murphy C."/>
            <person name="Pearson M."/>
            <person name="Priest M."/>
            <person name="Roberts A."/>
            <person name="Saif S."/>
            <person name="Shea T."/>
            <person name="Sykes S."/>
            <person name="Wortman J."/>
            <person name="Nusbaum C."/>
            <person name="Birren B."/>
        </authorList>
    </citation>
    <scope>NUCLEOTIDE SEQUENCE [LARGE SCALE GENOMIC DNA]</scope>
    <source>
        <strain evidence="7 8">BCC8398</strain>
    </source>
</reference>
<dbReference type="AlphaFoldDB" id="A0A1B9GLP7"/>
<name>A0A1B9GLP7_9TREE</name>
<organism evidence="7 8">
    <name type="scientific">Kwoniella heveanensis BCC8398</name>
    <dbReference type="NCBI Taxonomy" id="1296120"/>
    <lineage>
        <taxon>Eukaryota</taxon>
        <taxon>Fungi</taxon>
        <taxon>Dikarya</taxon>
        <taxon>Basidiomycota</taxon>
        <taxon>Agaricomycotina</taxon>
        <taxon>Tremellomycetes</taxon>
        <taxon>Tremellales</taxon>
        <taxon>Cryptococcaceae</taxon>
        <taxon>Kwoniella</taxon>
    </lineage>
</organism>
<feature type="region of interest" description="Disordered" evidence="5">
    <location>
        <begin position="1"/>
        <end position="23"/>
    </location>
</feature>
<dbReference type="InterPro" id="IPR050987">
    <property type="entry name" value="AtrR-like"/>
</dbReference>
<evidence type="ECO:0000313" key="8">
    <source>
        <dbReference type="Proteomes" id="UP000092666"/>
    </source>
</evidence>
<dbReference type="Pfam" id="PF04082">
    <property type="entry name" value="Fungal_trans"/>
    <property type="match status" value="1"/>
</dbReference>
<sequence>MSQKGPSCPMYHQRKGQAQSVSIGTSVETQYEYLTVRRPLPQKVPTGVTSVAKASSGGKRGRAPTPDYDPPPLPLRNSSSPPVDHSNQAGPSKRVTLPPAQSSRPALGVSGNQTSASAINRPPSHDWRPSAGPVMVERVLEEEALRRFVTQAHHWINTHFKAIHHNTPFLSLPSVLETAAKVFAPTVHASDSPGHDDLALLYAILALGSLREQTFDSSTGKYRPFRSSLFPEEGVNDSPASTRSLPTFRSISTAQCLFRLAQDELEQMDQPSETAVQALFLLHTYISNTSMGRRSRDYVARAIMMAHELGLNRRIPHDLHLSKRTKYDKHVVRRRAMIYLYVYFSDVYLSALDSHPPLIKKQDYDADVFDVVYNSSTSGVDTPSGTPLNGLRAFVDLVTTIGSILERLHTGSPYPLSDSASCEAVLQLDCEMESLRDRLGSQTFDIDLGDRLALRYVRRFSRTAFCAILPCPSVLVRRFRFYSSIVIAGMLNLPWMQLRRVTTSVYLVFIALWAGEISHIDAEQAVNSALEVLCVIGTRWRSAAHVGQIVVQLADKTGLSYKKPILEDTASLAEQGIDVLAQLANVASDQADPLNWTQSIPTFDGVPSMDSTANTLAQLLDMDTIRRFNAELAGMGANTSVDADLLESWQTLHQPPW</sequence>
<dbReference type="OrthoDB" id="2399539at2759"/>
<gene>
    <name evidence="7" type="ORF">I316_06386</name>
</gene>
<protein>
    <recommendedName>
        <fullName evidence="6">Xylanolytic transcriptional activator regulatory domain-containing protein</fullName>
    </recommendedName>
</protein>
<feature type="region of interest" description="Disordered" evidence="5">
    <location>
        <begin position="35"/>
        <end position="130"/>
    </location>
</feature>
<reference evidence="8" key="2">
    <citation type="submission" date="2013-12" db="EMBL/GenBank/DDBJ databases">
        <title>Evolution of pathogenesis and genome organization in the Tremellales.</title>
        <authorList>
            <person name="Cuomo C."/>
            <person name="Litvintseva A."/>
            <person name="Heitman J."/>
            <person name="Chen Y."/>
            <person name="Sun S."/>
            <person name="Springer D."/>
            <person name="Dromer F."/>
            <person name="Young S."/>
            <person name="Zeng Q."/>
            <person name="Chapman S."/>
            <person name="Gujja S."/>
            <person name="Saif S."/>
            <person name="Birren B."/>
        </authorList>
    </citation>
    <scope>NUCLEOTIDE SEQUENCE [LARGE SCALE GENOMIC DNA]</scope>
    <source>
        <strain evidence="8">BCC8398</strain>
    </source>
</reference>
<feature type="compositionally biased region" description="Polar residues" evidence="5">
    <location>
        <begin position="99"/>
        <end position="118"/>
    </location>
</feature>
<keyword evidence="2" id="KW-0479">Metal-binding</keyword>
<evidence type="ECO:0000256" key="5">
    <source>
        <dbReference type="SAM" id="MobiDB-lite"/>
    </source>
</evidence>
<evidence type="ECO:0000256" key="3">
    <source>
        <dbReference type="ARBA" id="ARBA00023125"/>
    </source>
</evidence>
<comment type="subcellular location">
    <subcellularLocation>
        <location evidence="1">Nucleus</location>
    </subcellularLocation>
</comment>
<dbReference type="PANTHER" id="PTHR46910">
    <property type="entry name" value="TRANSCRIPTION FACTOR PDR1"/>
    <property type="match status" value="1"/>
</dbReference>
<dbReference type="STRING" id="1296120.A0A1B9GLP7"/>
<dbReference type="Proteomes" id="UP000092666">
    <property type="component" value="Unassembled WGS sequence"/>
</dbReference>
<evidence type="ECO:0000256" key="4">
    <source>
        <dbReference type="ARBA" id="ARBA00023242"/>
    </source>
</evidence>
<dbReference type="CDD" id="cd12148">
    <property type="entry name" value="fungal_TF_MHR"/>
    <property type="match status" value="1"/>
</dbReference>